<keyword evidence="1" id="KW-1133">Transmembrane helix</keyword>
<accession>A0A4U1BFP3</accession>
<gene>
    <name evidence="2" type="ORF">FCL40_09360</name>
</gene>
<dbReference type="AlphaFoldDB" id="A0A4U1BFP3"/>
<feature type="transmembrane region" description="Helical" evidence="1">
    <location>
        <begin position="110"/>
        <end position="129"/>
    </location>
</feature>
<dbReference type="RefSeq" id="WP_136853035.1">
    <property type="nucleotide sequence ID" value="NZ_SWCI01000005.1"/>
</dbReference>
<evidence type="ECO:0000313" key="2">
    <source>
        <dbReference type="EMBL" id="TKB48841.1"/>
    </source>
</evidence>
<dbReference type="EMBL" id="SWCI01000005">
    <property type="protein sequence ID" value="TKB48841.1"/>
    <property type="molecule type" value="Genomic_DNA"/>
</dbReference>
<feature type="transmembrane region" description="Helical" evidence="1">
    <location>
        <begin position="48"/>
        <end position="66"/>
    </location>
</feature>
<evidence type="ECO:0000256" key="1">
    <source>
        <dbReference type="SAM" id="Phobius"/>
    </source>
</evidence>
<evidence type="ECO:0000313" key="3">
    <source>
        <dbReference type="Proteomes" id="UP000305674"/>
    </source>
</evidence>
<keyword evidence="1" id="KW-0472">Membrane</keyword>
<comment type="caution">
    <text evidence="2">The sequence shown here is derived from an EMBL/GenBank/DDBJ whole genome shotgun (WGS) entry which is preliminary data.</text>
</comment>
<reference evidence="2 3" key="1">
    <citation type="submission" date="2019-04" db="EMBL/GenBank/DDBJ databases">
        <authorList>
            <person name="Hwang J.C."/>
        </authorList>
    </citation>
    <scope>NUCLEOTIDE SEQUENCE [LARGE SCALE GENOMIC DNA]</scope>
    <source>
        <strain evidence="2 3">IMCC35001</strain>
    </source>
</reference>
<proteinExistence type="predicted"/>
<dbReference type="OrthoDB" id="6399662at2"/>
<feature type="transmembrane region" description="Helical" evidence="1">
    <location>
        <begin position="24"/>
        <end position="42"/>
    </location>
</feature>
<organism evidence="2 3">
    <name type="scientific">Ferrimonas sediminicola</name>
    <dbReference type="NCBI Taxonomy" id="2569538"/>
    <lineage>
        <taxon>Bacteria</taxon>
        <taxon>Pseudomonadati</taxon>
        <taxon>Pseudomonadota</taxon>
        <taxon>Gammaproteobacteria</taxon>
        <taxon>Alteromonadales</taxon>
        <taxon>Ferrimonadaceae</taxon>
        <taxon>Ferrimonas</taxon>
    </lineage>
</organism>
<keyword evidence="1" id="KW-0812">Transmembrane</keyword>
<feature type="transmembrane region" description="Helical" evidence="1">
    <location>
        <begin position="82"/>
        <end position="104"/>
    </location>
</feature>
<name>A0A4U1BFP3_9GAMM</name>
<dbReference type="Proteomes" id="UP000305674">
    <property type="component" value="Unassembled WGS sequence"/>
</dbReference>
<sequence>MSVREPDPVEDLLPFPQRNDMARLDAQICYLLMCAALVIALIGVMHGWFFFFAAILWVGGGGWGVVKRREGHQTLWEDHFDNIIFVLTFSGAAVPAGAALVWYFDTWLPLGMLWLWGALRMSLAFYRLLDQRPFH</sequence>
<protein>
    <submittedName>
        <fullName evidence="2">Uncharacterized protein</fullName>
    </submittedName>
</protein>
<keyword evidence="3" id="KW-1185">Reference proteome</keyword>